<dbReference type="Gene3D" id="3.10.50.10">
    <property type="match status" value="1"/>
</dbReference>
<dbReference type="Gene3D" id="3.60.10.10">
    <property type="entry name" value="Endonuclease/exonuclease/phosphatase"/>
    <property type="match status" value="1"/>
</dbReference>
<dbReference type="GO" id="GO:0008061">
    <property type="term" value="F:chitin binding"/>
    <property type="evidence" value="ECO:0007669"/>
    <property type="project" value="InterPro"/>
</dbReference>
<dbReference type="InterPro" id="IPR011583">
    <property type="entry name" value="Chitinase_II/V-like_cat"/>
</dbReference>
<dbReference type="InterPro" id="IPR001223">
    <property type="entry name" value="Glyco_hydro18_cat"/>
</dbReference>
<organism evidence="7 8">
    <name type="scientific">Kitasatospora kifunensis</name>
    <name type="common">Streptomyces kifunensis</name>
    <dbReference type="NCBI Taxonomy" id="58351"/>
    <lineage>
        <taxon>Bacteria</taxon>
        <taxon>Bacillati</taxon>
        <taxon>Actinomycetota</taxon>
        <taxon>Actinomycetes</taxon>
        <taxon>Kitasatosporales</taxon>
        <taxon>Streptomycetaceae</taxon>
        <taxon>Kitasatospora</taxon>
    </lineage>
</organism>
<protein>
    <submittedName>
        <fullName evidence="7">GH18 family chitinase</fullName>
    </submittedName>
</protein>
<dbReference type="Pfam" id="PF00704">
    <property type="entry name" value="Glyco_hydro_18"/>
    <property type="match status" value="1"/>
</dbReference>
<dbReference type="GO" id="GO:0006032">
    <property type="term" value="P:chitin catabolic process"/>
    <property type="evidence" value="ECO:0007669"/>
    <property type="project" value="UniProtKB-KW"/>
</dbReference>
<dbReference type="SUPFAM" id="SSF52266">
    <property type="entry name" value="SGNH hydrolase"/>
    <property type="match status" value="1"/>
</dbReference>
<keyword evidence="2" id="KW-0119">Carbohydrate metabolism</keyword>
<dbReference type="Pfam" id="PF14200">
    <property type="entry name" value="RicinB_lectin_2"/>
    <property type="match status" value="1"/>
</dbReference>
<evidence type="ECO:0000256" key="1">
    <source>
        <dbReference type="ARBA" id="ARBA00022801"/>
    </source>
</evidence>
<dbReference type="PANTHER" id="PTHR11177">
    <property type="entry name" value="CHITINASE"/>
    <property type="match status" value="1"/>
</dbReference>
<dbReference type="Pfam" id="PF06483">
    <property type="entry name" value="ChiC"/>
    <property type="match status" value="1"/>
</dbReference>
<proteinExistence type="predicted"/>
<dbReference type="SUPFAM" id="SSF51445">
    <property type="entry name" value="(Trans)glycosidases"/>
    <property type="match status" value="1"/>
</dbReference>
<dbReference type="PROSITE" id="PS51910">
    <property type="entry name" value="GH18_2"/>
    <property type="match status" value="1"/>
</dbReference>
<keyword evidence="3 4" id="KW-0326">Glycosidase</keyword>
<dbReference type="InterPro" id="IPR036514">
    <property type="entry name" value="SGNH_hydro_sf"/>
</dbReference>
<dbReference type="EMBL" id="JACHJV010000003">
    <property type="protein sequence ID" value="MBB4929000.1"/>
    <property type="molecule type" value="Genomic_DNA"/>
</dbReference>
<dbReference type="InterPro" id="IPR050314">
    <property type="entry name" value="Glycosyl_Hydrlase_18"/>
</dbReference>
<evidence type="ECO:0000313" key="7">
    <source>
        <dbReference type="EMBL" id="MBB4929000.1"/>
    </source>
</evidence>
<dbReference type="Gene3D" id="3.20.20.80">
    <property type="entry name" value="Glycosidases"/>
    <property type="match status" value="1"/>
</dbReference>
<comment type="caution">
    <text evidence="7">The sequence shown here is derived from an EMBL/GenBank/DDBJ whole genome shotgun (WGS) entry which is preliminary data.</text>
</comment>
<dbReference type="Gene3D" id="3.40.50.1110">
    <property type="entry name" value="SGNH hydrolase"/>
    <property type="match status" value="1"/>
</dbReference>
<evidence type="ECO:0000256" key="3">
    <source>
        <dbReference type="ARBA" id="ARBA00023295"/>
    </source>
</evidence>
<dbReference type="InterPro" id="IPR000772">
    <property type="entry name" value="Ricin_B_lectin"/>
</dbReference>
<evidence type="ECO:0000313" key="8">
    <source>
        <dbReference type="Proteomes" id="UP000540506"/>
    </source>
</evidence>
<dbReference type="PROSITE" id="PS50231">
    <property type="entry name" value="RICIN_B_LECTIN"/>
    <property type="match status" value="3"/>
</dbReference>
<dbReference type="Proteomes" id="UP000540506">
    <property type="component" value="Unassembled WGS sequence"/>
</dbReference>
<dbReference type="InterPro" id="IPR036691">
    <property type="entry name" value="Endo/exonu/phosph_ase_sf"/>
</dbReference>
<dbReference type="SMART" id="SM00458">
    <property type="entry name" value="RICIN"/>
    <property type="match status" value="3"/>
</dbReference>
<dbReference type="SUPFAM" id="SSF50370">
    <property type="entry name" value="Ricin B-like lectins"/>
    <property type="match status" value="3"/>
</dbReference>
<dbReference type="GO" id="GO:0004553">
    <property type="term" value="F:hydrolase activity, hydrolyzing O-glycosyl compounds"/>
    <property type="evidence" value="ECO:0007669"/>
    <property type="project" value="InterPro"/>
</dbReference>
<dbReference type="Pfam" id="PF00652">
    <property type="entry name" value="Ricin_B_lectin"/>
    <property type="match status" value="1"/>
</dbReference>
<reference evidence="7 8" key="1">
    <citation type="submission" date="2020-08" db="EMBL/GenBank/DDBJ databases">
        <title>Sequencing the genomes of 1000 actinobacteria strains.</title>
        <authorList>
            <person name="Klenk H.-P."/>
        </authorList>
    </citation>
    <scope>NUCLEOTIDE SEQUENCE [LARGE SCALE GENOMIC DNA]</scope>
    <source>
        <strain evidence="7 8">DSM 41654</strain>
    </source>
</reference>
<dbReference type="PANTHER" id="PTHR11177:SF308">
    <property type="entry name" value="CHITINASE A"/>
    <property type="match status" value="1"/>
</dbReference>
<evidence type="ECO:0000256" key="5">
    <source>
        <dbReference type="SAM" id="MobiDB-lite"/>
    </source>
</evidence>
<dbReference type="InterPro" id="IPR017853">
    <property type="entry name" value="GH"/>
</dbReference>
<dbReference type="SMART" id="SM00636">
    <property type="entry name" value="Glyco_18"/>
    <property type="match status" value="1"/>
</dbReference>
<dbReference type="GO" id="GO:0005975">
    <property type="term" value="P:carbohydrate metabolic process"/>
    <property type="evidence" value="ECO:0007669"/>
    <property type="project" value="InterPro"/>
</dbReference>
<feature type="region of interest" description="Disordered" evidence="5">
    <location>
        <begin position="2064"/>
        <end position="2084"/>
    </location>
</feature>
<dbReference type="CDD" id="cd06548">
    <property type="entry name" value="GH18_chitinase"/>
    <property type="match status" value="1"/>
</dbReference>
<dbReference type="InterPro" id="IPR035992">
    <property type="entry name" value="Ricin_B-like_lectins"/>
</dbReference>
<evidence type="ECO:0000259" key="6">
    <source>
        <dbReference type="PROSITE" id="PS51910"/>
    </source>
</evidence>
<sequence>MRKRTSDALLHPPISPVRERWNQKMSAVLAFAMLAGLVSYTFAFAPRAAASVSGTRVATWNLQYSKDRFIDDSPRLMAEKGINLLALQEMLDRPVDKDDKGKPIPDIEKFSLPGKAGADLTWGADGNERIMNRSEAVYGGKAYYFYRVSSLNAKGGNTRWRGVGFISDASIADGDIDLVEPPLNSVVLEKPGYPFPLVGVKRNGTWYYSVHATNGENCNRNNTNGILATLKKYNTDKSRPNWAAMGDFNCPPSDGSFGSENGRLVIPAGVTIIKTDKETRKNRELDWMAASGDPAGYKATRMNTRAPLGSDHAMVVFHDPATTIDPDVADRPASCPLPAPRAGGVDSRAVPGQGSCRAAVQMGDSYISGEAGRWAGNANTSNKGSAWGTDRAARNCNGDESTCDHDLSAVYGDTGKKDLGDDTDACHRSTDALINQADIPGSPKNLRFNIACSGATTGSILSESFKGQNPQLEDLEEIAAFNDVGTVVVSIGGNDLQFSDIMTNCAKSFLSSGALNWFQYCKTSDGKAFGTNMDDVRQRVTATLAAIKELLDQTSGEGRYRIVLQSYVNPLPGAVDMRYPETYTRYSEGGCPFYDKDTDWAHNTIVPAISAMQRDAAAATGASFLDLKYAFAGHELCSKNAQQATSANASGSSRLSGENAEWIRWVPYLPDTPRDVFGAGRPNAQGNSQEAAHPNYFGIQKMASCLRDFLNAAGSTPVYQAACDSSPTPDSGVSKSSYVLRNAGNGEYLGVFPDDPQWAITWNKIDRSAGLTRWVLQSDPDIAGGWQLLNPPTKTMLSADLDGWATLRGDFGMSVRIVDSGKADGSVAFANSYGKCLGQNTGVFRKAHWATWEDCDTDKKNFANNQRWFLGLAPNTLETDVPPVDLASRTGHLDSAKDGLAADVDLASTSVGTRVKALGRKDHDAQTWIVHITPGGYQITSKLDGNRALGHKQGGDGVHEAQLVQADIHDKDQLWSAVDAGDGWVTIRNAERCLTAGNSDSTLTLDACDAGKSGQRWKVPGVTGEDRTPPQARSGVLKGLSDLCLGVNNPTGYEEPTRLVNCSKQHQWNLTPSMQVQGYNNKCLDVYHGSDATIEQGRRVQIWECNNSSAQEWLLNGRGELLNPKTNLCLSVPNNDTSRTLELWGCNNSAAQKWTLANADGQVTAGGDAGDPFDSATDDRGSKPATSGDCRPEGMTPTQGVNTPYCQVYDNTGREWVGNNRTRRVIGYFTGWRAGTDGDPKYLVSNIPWTKVTHINYAFASIVGNRISIGDDNDPKNPATGMTWPGDKNAMDPSLPYKGHFNLLNTYKKQHPAVKTLISVGGWADTKGFYAMTTTTDGKVNQEGIDAFAGSVVDFLAKYDFNGVDIDYEYPTALPSTGNPEDWEKESNPRRAGLQKGYAALMKTLREKLDKAGADRGRYYQLTSAGSSSGYLTRGLDAGQALQYQDFVNVMTYDLHGSWNKYVGPQAPLYDDGRDNELAAAGMYDAAKNPEYKKIGYFNTDWAYHYYRGMLPPGRINLGIPYYTRGWKDVQGGTDGLWGTAQMPDQTACPKGTGGRGAPSGAQECGMGAVGIDNVWHDVDKETKKVLGAGSNPLWHAKNLQEGITPGYLKSYGVDPASDEGRLTGRYEEKYSDQLQSPWLWNDAKKVFISTENEKSIDAKAKYIADKGIGGAMMWELAGDYTKRGNGEWGMGYDLTTRLDNALRGAGASTPQKAGGKDMPRQVLDVTAELVDFPTDLKDMWPLQPKLRITNNSKVDLVQGTEIAFDIPTSTSPLMKDGSWTKSVGTIKSGHDKDDNVGGLQGDFHRVTLKLGYCEGVPAGKSKDIDVKYYLPITGPSNITFKIGDKTFGSTGEQRRDVQVVDPPAPAGDSVCQAARWEPHAYNPNPSFAFWQTGDKWIIEDRNSGNVLDHPGSWTDAHLVEKQDNDNQKWTVKEEGAGWYHIISSTSGHDQCLGATTAHATLTVRNCDGKVDQWWSLVPLSTEKETENRPLIGQSVQGGPKQGTGYALGSFADTGSDWWKQQAYLAAPKDSSTSPGTKIIAGDTEGAWASTVSWNGYYWRTKWSNRGSDEPGKSEAWQKLSPTP</sequence>
<dbReference type="InterPro" id="IPR029070">
    <property type="entry name" value="Chitinase_insertion_sf"/>
</dbReference>
<keyword evidence="1 4" id="KW-0378">Hydrolase</keyword>
<keyword evidence="2" id="KW-0624">Polysaccharide degradation</keyword>
<name>A0A7W7RBU7_KITKI</name>
<feature type="region of interest" description="Disordered" evidence="5">
    <location>
        <begin position="1162"/>
        <end position="1202"/>
    </location>
</feature>
<dbReference type="SUPFAM" id="SSF56219">
    <property type="entry name" value="DNase I-like"/>
    <property type="match status" value="1"/>
</dbReference>
<gene>
    <name evidence="7" type="ORF">FHR34_008097</name>
</gene>
<evidence type="ECO:0000256" key="2">
    <source>
        <dbReference type="ARBA" id="ARBA00023024"/>
    </source>
</evidence>
<evidence type="ECO:0000256" key="4">
    <source>
        <dbReference type="RuleBase" id="RU000489"/>
    </source>
</evidence>
<keyword evidence="2" id="KW-0146">Chitin degradation</keyword>
<keyword evidence="8" id="KW-1185">Reference proteome</keyword>
<dbReference type="PROSITE" id="PS01095">
    <property type="entry name" value="GH18_1"/>
    <property type="match status" value="1"/>
</dbReference>
<dbReference type="SUPFAM" id="SSF54556">
    <property type="entry name" value="Chitinase insertion domain"/>
    <property type="match status" value="1"/>
</dbReference>
<dbReference type="CDD" id="cd00161">
    <property type="entry name" value="beta-trefoil_Ricin-like"/>
    <property type="match status" value="2"/>
</dbReference>
<accession>A0A7W7RBU7</accession>
<feature type="domain" description="GH18" evidence="6">
    <location>
        <begin position="1223"/>
        <end position="1692"/>
    </location>
</feature>
<dbReference type="RefSeq" id="WP_184946750.1">
    <property type="nucleotide sequence ID" value="NZ_JACHJV010000003.1"/>
</dbReference>
<dbReference type="Gene3D" id="2.80.10.50">
    <property type="match status" value="3"/>
</dbReference>
<dbReference type="InterPro" id="IPR009470">
    <property type="entry name" value="Chi_C"/>
</dbReference>
<dbReference type="InterPro" id="IPR001579">
    <property type="entry name" value="Glyco_hydro_18_chit_AS"/>
</dbReference>